<dbReference type="Proteomes" id="UP000280008">
    <property type="component" value="Unassembled WGS sequence"/>
</dbReference>
<organism evidence="8 9">
    <name type="scientific">Frondihabitans australicus</name>
    <dbReference type="NCBI Taxonomy" id="386892"/>
    <lineage>
        <taxon>Bacteria</taxon>
        <taxon>Bacillati</taxon>
        <taxon>Actinomycetota</taxon>
        <taxon>Actinomycetes</taxon>
        <taxon>Micrococcales</taxon>
        <taxon>Microbacteriaceae</taxon>
        <taxon>Frondihabitans</taxon>
    </lineage>
</organism>
<feature type="transmembrane region" description="Helical" evidence="6">
    <location>
        <begin position="92"/>
        <end position="111"/>
    </location>
</feature>
<feature type="transmembrane region" description="Helical" evidence="6">
    <location>
        <begin position="379"/>
        <end position="399"/>
    </location>
</feature>
<keyword evidence="5 6" id="KW-0472">Membrane</keyword>
<dbReference type="Pfam" id="PF07690">
    <property type="entry name" value="MFS_1"/>
    <property type="match status" value="1"/>
</dbReference>
<evidence type="ECO:0000259" key="7">
    <source>
        <dbReference type="PROSITE" id="PS50850"/>
    </source>
</evidence>
<evidence type="ECO:0000256" key="4">
    <source>
        <dbReference type="ARBA" id="ARBA00022989"/>
    </source>
</evidence>
<accession>A0A495IDM5</accession>
<keyword evidence="9" id="KW-1185">Reference proteome</keyword>
<feature type="transmembrane region" description="Helical" evidence="6">
    <location>
        <begin position="16"/>
        <end position="39"/>
    </location>
</feature>
<dbReference type="EMBL" id="RBKS01000001">
    <property type="protein sequence ID" value="RKR73740.1"/>
    <property type="molecule type" value="Genomic_DNA"/>
</dbReference>
<dbReference type="InterPro" id="IPR036259">
    <property type="entry name" value="MFS_trans_sf"/>
</dbReference>
<feature type="transmembrane region" description="Helical" evidence="6">
    <location>
        <begin position="180"/>
        <end position="202"/>
    </location>
</feature>
<name>A0A495IDM5_9MICO</name>
<feature type="transmembrane region" description="Helical" evidence="6">
    <location>
        <begin position="151"/>
        <end position="174"/>
    </location>
</feature>
<dbReference type="AlphaFoldDB" id="A0A495IDM5"/>
<dbReference type="InterPro" id="IPR011701">
    <property type="entry name" value="MFS"/>
</dbReference>
<dbReference type="PANTHER" id="PTHR43124">
    <property type="entry name" value="PURINE EFFLUX PUMP PBUE"/>
    <property type="match status" value="1"/>
</dbReference>
<feature type="transmembrane region" description="Helical" evidence="6">
    <location>
        <begin position="117"/>
        <end position="139"/>
    </location>
</feature>
<dbReference type="CDD" id="cd17324">
    <property type="entry name" value="MFS_NepI_like"/>
    <property type="match status" value="1"/>
</dbReference>
<evidence type="ECO:0000256" key="2">
    <source>
        <dbReference type="ARBA" id="ARBA00022475"/>
    </source>
</evidence>
<feature type="transmembrane region" description="Helical" evidence="6">
    <location>
        <begin position="352"/>
        <end position="373"/>
    </location>
</feature>
<reference evidence="8 9" key="1">
    <citation type="submission" date="2018-10" db="EMBL/GenBank/DDBJ databases">
        <title>Sequencing the genomes of 1000 actinobacteria strains.</title>
        <authorList>
            <person name="Klenk H.-P."/>
        </authorList>
    </citation>
    <scope>NUCLEOTIDE SEQUENCE [LARGE SCALE GENOMIC DNA]</scope>
    <source>
        <strain evidence="8 9">DSM 17894</strain>
    </source>
</reference>
<dbReference type="GO" id="GO:0022857">
    <property type="term" value="F:transmembrane transporter activity"/>
    <property type="evidence" value="ECO:0007669"/>
    <property type="project" value="InterPro"/>
</dbReference>
<evidence type="ECO:0000313" key="9">
    <source>
        <dbReference type="Proteomes" id="UP000280008"/>
    </source>
</evidence>
<dbReference type="InterPro" id="IPR020846">
    <property type="entry name" value="MFS_dom"/>
</dbReference>
<keyword evidence="4 6" id="KW-1133">Transmembrane helix</keyword>
<dbReference type="PANTHER" id="PTHR43124:SF3">
    <property type="entry name" value="CHLORAMPHENICOL EFFLUX PUMP RV0191"/>
    <property type="match status" value="1"/>
</dbReference>
<protein>
    <submittedName>
        <fullName evidence="8">DHA1 family inner membrane transport protein</fullName>
    </submittedName>
</protein>
<evidence type="ECO:0000256" key="1">
    <source>
        <dbReference type="ARBA" id="ARBA00004651"/>
    </source>
</evidence>
<comment type="caution">
    <text evidence="8">The sequence shown here is derived from an EMBL/GenBank/DDBJ whole genome shotgun (WGS) entry which is preliminary data.</text>
</comment>
<dbReference type="PROSITE" id="PS50850">
    <property type="entry name" value="MFS"/>
    <property type="match status" value="1"/>
</dbReference>
<comment type="subcellular location">
    <subcellularLocation>
        <location evidence="1">Cell membrane</location>
        <topology evidence="1">Multi-pass membrane protein</topology>
    </subcellularLocation>
</comment>
<evidence type="ECO:0000313" key="8">
    <source>
        <dbReference type="EMBL" id="RKR73740.1"/>
    </source>
</evidence>
<sequence length="424" mass="42318">MSSLAPAPLSATRRRLALLSLAMGGFGIGATEFVAMGLLPNIAHQLLPTAYAASAEDATAHAGILISAYALGVVIGAPTIAATTSRMPRKKLLLMLLAAFVVGSVASAVLPTFGLVVLARFVAGLPHGAYFGIASLAAANLMGPGNRGKGVAFVMAGLTISNVVGVPLITALGQAAGWRVAYGVVATIFALTFIAVAIALPHQPAAEGASIKRELSAFGKPQVWLVMGVGAIGFGGFFAVDSYVSTAVTQGAGAPEAVVPFVLVGIGLGMTVGNLLGGWGSDKSIGKTLVVGFTGLLVALAGYALTSHAIAGIFVFAFLLGTFSSMISPAIQTRLMVVAGDSQVIAAALNHSAFNIGNSLGAFLGGVVIAAGLGAGAPAWVGFVLALFGIALTAISFAAQRRSTRRDGLTGATPATQPVPIAGL</sequence>
<dbReference type="Gene3D" id="1.20.1250.20">
    <property type="entry name" value="MFS general substrate transporter like domains"/>
    <property type="match status" value="2"/>
</dbReference>
<feature type="transmembrane region" description="Helical" evidence="6">
    <location>
        <begin position="288"/>
        <end position="305"/>
    </location>
</feature>
<proteinExistence type="predicted"/>
<feature type="transmembrane region" description="Helical" evidence="6">
    <location>
        <begin position="311"/>
        <end position="331"/>
    </location>
</feature>
<feature type="domain" description="Major facilitator superfamily (MFS) profile" evidence="7">
    <location>
        <begin position="17"/>
        <end position="404"/>
    </location>
</feature>
<gene>
    <name evidence="8" type="ORF">C8E83_0836</name>
</gene>
<feature type="transmembrane region" description="Helical" evidence="6">
    <location>
        <begin position="257"/>
        <end position="276"/>
    </location>
</feature>
<feature type="transmembrane region" description="Helical" evidence="6">
    <location>
        <begin position="59"/>
        <end position="80"/>
    </location>
</feature>
<keyword evidence="3 6" id="KW-0812">Transmembrane</keyword>
<evidence type="ECO:0000256" key="3">
    <source>
        <dbReference type="ARBA" id="ARBA00022692"/>
    </source>
</evidence>
<evidence type="ECO:0000256" key="5">
    <source>
        <dbReference type="ARBA" id="ARBA00023136"/>
    </source>
</evidence>
<dbReference type="InterPro" id="IPR050189">
    <property type="entry name" value="MFS_Efflux_Transporters"/>
</dbReference>
<dbReference type="SUPFAM" id="SSF103473">
    <property type="entry name" value="MFS general substrate transporter"/>
    <property type="match status" value="1"/>
</dbReference>
<dbReference type="GO" id="GO:0005886">
    <property type="term" value="C:plasma membrane"/>
    <property type="evidence" value="ECO:0007669"/>
    <property type="project" value="UniProtKB-SubCell"/>
</dbReference>
<feature type="transmembrane region" description="Helical" evidence="6">
    <location>
        <begin position="223"/>
        <end position="245"/>
    </location>
</feature>
<keyword evidence="2" id="KW-1003">Cell membrane</keyword>
<evidence type="ECO:0000256" key="6">
    <source>
        <dbReference type="SAM" id="Phobius"/>
    </source>
</evidence>